<comment type="caution">
    <text evidence="2">The sequence shown here is derived from an EMBL/GenBank/DDBJ whole genome shotgun (WGS) entry which is preliminary data.</text>
</comment>
<reference evidence="2" key="1">
    <citation type="submission" date="2021-03" db="EMBL/GenBank/DDBJ databases">
        <authorList>
            <person name="Li Z."/>
            <person name="Yang C."/>
        </authorList>
    </citation>
    <scope>NUCLEOTIDE SEQUENCE</scope>
    <source>
        <strain evidence="2">Dzin_1.0</strain>
        <tissue evidence="2">Leaf</tissue>
    </source>
</reference>
<dbReference type="PANTHER" id="PTHR31267:SF2">
    <property type="entry name" value="EXPRESSED PROTEIN"/>
    <property type="match status" value="1"/>
</dbReference>
<feature type="compositionally biased region" description="Polar residues" evidence="1">
    <location>
        <begin position="251"/>
        <end position="264"/>
    </location>
</feature>
<feature type="compositionally biased region" description="Basic and acidic residues" evidence="1">
    <location>
        <begin position="237"/>
        <end position="250"/>
    </location>
</feature>
<keyword evidence="3" id="KW-1185">Reference proteome</keyword>
<feature type="compositionally biased region" description="Polar residues" evidence="1">
    <location>
        <begin position="36"/>
        <end position="47"/>
    </location>
</feature>
<feature type="region of interest" description="Disordered" evidence="1">
    <location>
        <begin position="107"/>
        <end position="207"/>
    </location>
</feature>
<evidence type="ECO:0000313" key="3">
    <source>
        <dbReference type="Proteomes" id="UP001085076"/>
    </source>
</evidence>
<feature type="region of interest" description="Disordered" evidence="1">
    <location>
        <begin position="237"/>
        <end position="271"/>
    </location>
</feature>
<dbReference type="EMBL" id="JAGGNH010000004">
    <property type="protein sequence ID" value="KAJ0973967.1"/>
    <property type="molecule type" value="Genomic_DNA"/>
</dbReference>
<dbReference type="AlphaFoldDB" id="A0A9D5HF65"/>
<evidence type="ECO:0000256" key="1">
    <source>
        <dbReference type="SAM" id="MobiDB-lite"/>
    </source>
</evidence>
<gene>
    <name evidence="2" type="ORF">J5N97_015932</name>
</gene>
<sequence length="573" mass="63467">MHKAAGNPVDLTGGLESLKSHINSPSMRSRDSYSSTFHTSANSRTLPINQEINQQEYNIQKVNPGRHVSVRSNVKSKGDEIAGMYQHQHSNGIQAWDSSIKGIDRGLNESRNHNQDFSLPKEAPKEGCFPSRSNSGQFPECRNPVFTENGLHHSVSSNQNSSGFHAQQTMGPHKFQYHPMGNLGMNMESADISNPTSYPQGVGQFQGLKNQDQGHLVKSQFSSHVIANNATIVDKTTDFQRKSKDPEEAPSRSSIPYQDPTKSNPLDGRTTHWAQNKQMGQASQNMLELLQKVDQSRDNITSQFNYNHQRTQSEVPKAVASERYNSFPRYNQSSPLQGFGLQLAPPSQRQSSANQVLPPKPFSHDLSAVQLDQEVVNNENKWSEAAVSARSLPPAVVGIQSYGLHKRQMIEALKEEVLQQGLLHVLVILKEVLHGDPVTAACSPQIPSGKADGPSEVSNVQYEQDLAARHLSDGNPALPISSLVHPHQREISRGKQTQNTAYDSQAHVSFQKVASSRTGTGAYHGYSKPSDVRQQNFYAIATDASHEESAVLIWIEGLRGLMELMELSWVRHR</sequence>
<dbReference type="OrthoDB" id="10507901at2759"/>
<evidence type="ECO:0000313" key="2">
    <source>
        <dbReference type="EMBL" id="KAJ0973967.1"/>
    </source>
</evidence>
<organism evidence="2 3">
    <name type="scientific">Dioscorea zingiberensis</name>
    <dbReference type="NCBI Taxonomy" id="325984"/>
    <lineage>
        <taxon>Eukaryota</taxon>
        <taxon>Viridiplantae</taxon>
        <taxon>Streptophyta</taxon>
        <taxon>Embryophyta</taxon>
        <taxon>Tracheophyta</taxon>
        <taxon>Spermatophyta</taxon>
        <taxon>Magnoliopsida</taxon>
        <taxon>Liliopsida</taxon>
        <taxon>Dioscoreales</taxon>
        <taxon>Dioscoreaceae</taxon>
        <taxon>Dioscorea</taxon>
    </lineage>
</organism>
<protein>
    <submittedName>
        <fullName evidence="2">Uncharacterized protein</fullName>
    </submittedName>
</protein>
<name>A0A9D5HF65_9LILI</name>
<dbReference type="PANTHER" id="PTHR31267">
    <property type="entry name" value="DENTIN SIALOPHOSPHOPROTEIN-LIKE PROTEIN"/>
    <property type="match status" value="1"/>
</dbReference>
<dbReference type="Proteomes" id="UP001085076">
    <property type="component" value="Miscellaneous, Linkage group lg04"/>
</dbReference>
<feature type="region of interest" description="Disordered" evidence="1">
    <location>
        <begin position="1"/>
        <end position="49"/>
    </location>
</feature>
<feature type="compositionally biased region" description="Low complexity" evidence="1">
    <location>
        <begin position="24"/>
        <end position="35"/>
    </location>
</feature>
<reference evidence="2" key="2">
    <citation type="journal article" date="2022" name="Hortic Res">
        <title>The genome of Dioscorea zingiberensis sheds light on the biosynthesis, origin and evolution of the medicinally important diosgenin saponins.</title>
        <authorList>
            <person name="Li Y."/>
            <person name="Tan C."/>
            <person name="Li Z."/>
            <person name="Guo J."/>
            <person name="Li S."/>
            <person name="Chen X."/>
            <person name="Wang C."/>
            <person name="Dai X."/>
            <person name="Yang H."/>
            <person name="Song W."/>
            <person name="Hou L."/>
            <person name="Xu J."/>
            <person name="Tong Z."/>
            <person name="Xu A."/>
            <person name="Yuan X."/>
            <person name="Wang W."/>
            <person name="Yang Q."/>
            <person name="Chen L."/>
            <person name="Sun Z."/>
            <person name="Wang K."/>
            <person name="Pan B."/>
            <person name="Chen J."/>
            <person name="Bao Y."/>
            <person name="Liu F."/>
            <person name="Qi X."/>
            <person name="Gang D.R."/>
            <person name="Wen J."/>
            <person name="Li J."/>
        </authorList>
    </citation>
    <scope>NUCLEOTIDE SEQUENCE</scope>
    <source>
        <strain evidence="2">Dzin_1.0</strain>
    </source>
</reference>
<proteinExistence type="predicted"/>
<accession>A0A9D5HF65</accession>
<feature type="compositionally biased region" description="Polar residues" evidence="1">
    <location>
        <begin position="154"/>
        <end position="170"/>
    </location>
</feature>